<dbReference type="Proteomes" id="UP000011761">
    <property type="component" value="Unassembled WGS sequence"/>
</dbReference>
<dbReference type="RefSeq" id="XP_007680732.1">
    <property type="nucleotide sequence ID" value="XM_007682542.1"/>
</dbReference>
<evidence type="ECO:0000313" key="2">
    <source>
        <dbReference type="Proteomes" id="UP000011761"/>
    </source>
</evidence>
<evidence type="ECO:0000313" key="1">
    <source>
        <dbReference type="EMBL" id="EMC92357.1"/>
    </source>
</evidence>
<dbReference type="GeneID" id="19110738"/>
<dbReference type="KEGG" id="bcom:BAUCODRAFT_286166"/>
<sequence>MICLFVTSVAAIDGTSRELYDLTTQGDSIGGSNVRMRCTKRLEASVHRLGLPTRGGGTPGVILPVDHSHQKGCASLGR</sequence>
<proteinExistence type="predicted"/>
<dbReference type="EMBL" id="KB445562">
    <property type="protein sequence ID" value="EMC92357.1"/>
    <property type="molecule type" value="Genomic_DNA"/>
</dbReference>
<organism evidence="1 2">
    <name type="scientific">Baudoinia panamericana (strain UAMH 10762)</name>
    <name type="common">Angels' share fungus</name>
    <name type="synonym">Baudoinia compniacensis (strain UAMH 10762)</name>
    <dbReference type="NCBI Taxonomy" id="717646"/>
    <lineage>
        <taxon>Eukaryota</taxon>
        <taxon>Fungi</taxon>
        <taxon>Dikarya</taxon>
        <taxon>Ascomycota</taxon>
        <taxon>Pezizomycotina</taxon>
        <taxon>Dothideomycetes</taxon>
        <taxon>Dothideomycetidae</taxon>
        <taxon>Mycosphaerellales</taxon>
        <taxon>Teratosphaeriaceae</taxon>
        <taxon>Baudoinia</taxon>
    </lineage>
</organism>
<name>M2LED4_BAUPA</name>
<protein>
    <submittedName>
        <fullName evidence="1">Uncharacterized protein</fullName>
    </submittedName>
</protein>
<dbReference type="HOGENOM" id="CLU_2621648_0_0_1"/>
<gene>
    <name evidence="1" type="ORF">BAUCODRAFT_286166</name>
</gene>
<reference evidence="1 2" key="1">
    <citation type="journal article" date="2012" name="PLoS Pathog.">
        <title>Diverse lifestyles and strategies of plant pathogenesis encoded in the genomes of eighteen Dothideomycetes fungi.</title>
        <authorList>
            <person name="Ohm R.A."/>
            <person name="Feau N."/>
            <person name="Henrissat B."/>
            <person name="Schoch C.L."/>
            <person name="Horwitz B.A."/>
            <person name="Barry K.W."/>
            <person name="Condon B.J."/>
            <person name="Copeland A.C."/>
            <person name="Dhillon B."/>
            <person name="Glaser F."/>
            <person name="Hesse C.N."/>
            <person name="Kosti I."/>
            <person name="LaButti K."/>
            <person name="Lindquist E.A."/>
            <person name="Lucas S."/>
            <person name="Salamov A.A."/>
            <person name="Bradshaw R.E."/>
            <person name="Ciuffetti L."/>
            <person name="Hamelin R.C."/>
            <person name="Kema G.H.J."/>
            <person name="Lawrence C."/>
            <person name="Scott J.A."/>
            <person name="Spatafora J.W."/>
            <person name="Turgeon B.G."/>
            <person name="de Wit P.J.G.M."/>
            <person name="Zhong S."/>
            <person name="Goodwin S.B."/>
            <person name="Grigoriev I.V."/>
        </authorList>
    </citation>
    <scope>NUCLEOTIDE SEQUENCE [LARGE SCALE GENOMIC DNA]</scope>
    <source>
        <strain evidence="1 2">UAMH 10762</strain>
    </source>
</reference>
<dbReference type="AlphaFoldDB" id="M2LED4"/>
<accession>M2LED4</accession>
<keyword evidence="2" id="KW-1185">Reference proteome</keyword>